<name>A0A2S4L8Z6_9HYPO</name>
<gene>
    <name evidence="3" type="ORF">TPAR_00895</name>
</gene>
<dbReference type="GO" id="GO:0140662">
    <property type="term" value="F:ATP-dependent protein folding chaperone"/>
    <property type="evidence" value="ECO:0007669"/>
    <property type="project" value="InterPro"/>
</dbReference>
<sequence>MDFEKLSINDRKIIVGIDFGTTYSGVAWAETQRPDRRTAVTSWPISKSAREGESSDKVPTKLRYAGNDVQWGFSIPITAPQEDVIEWFKLDLDPSLQTIGQAVTTDAGRGGRDAEKLVTDYMSALGDHLMYTLREKLGDSVVKTTPLEFVVTVPAIWSDLAKDKTKKACQKASGLSATKQPIHLVSEPEAAAIYALHGLDPHGIVVGDTVVVVDAGGGTVDLISYTITGLKPILQVQEAAPGSGALCGSTFLNMRFAKFLKAKLGKEDGFDDEVLAEAMEVFEKKVKRQFTLSATPDETFTIPVGGLASNKALGISRGRYALKASDLQTIFEPVVLEVIKLIKDQITASAVPIKAVLLVGGFGASNYLKERVRNSVDRRIQIMQPPNAWQAVVQGAVMKGLANSAPEQLTMVQVQNRKARKHYGTEWRTRFDERLHPHLKNKRQWCGLDGCYKIYAMEWFIARGDRVSENEPFSTSFVWTGLVSQGRIRKIKMDIYSDRTIRDAPVARDDNVHLLSKVEADVSHIPEHMLARRQGSDGQWYYELSCKIEAVYLSASTTYTLLYNNQRYNTVTCEYV</sequence>
<dbReference type="PRINTS" id="PR00301">
    <property type="entry name" value="HEATSHOCK70"/>
</dbReference>
<dbReference type="OrthoDB" id="2963168at2759"/>
<dbReference type="Gene3D" id="3.90.640.10">
    <property type="entry name" value="Actin, Chain A, domain 4"/>
    <property type="match status" value="1"/>
</dbReference>
<comment type="caution">
    <text evidence="3">The sequence shown here is derived from an EMBL/GenBank/DDBJ whole genome shotgun (WGS) entry which is preliminary data.</text>
</comment>
<dbReference type="STRING" id="94208.A0A2S4L8Z6"/>
<reference evidence="3 4" key="1">
    <citation type="submission" date="2018-01" db="EMBL/GenBank/DDBJ databases">
        <title>Harnessing the power of phylogenomics to disentangle the directionality and signatures of interkingdom host jumping in the parasitic fungal genus Tolypocladium.</title>
        <authorList>
            <person name="Quandt C.A."/>
            <person name="Patterson W."/>
            <person name="Spatafora J.W."/>
        </authorList>
    </citation>
    <scope>NUCLEOTIDE SEQUENCE [LARGE SCALE GENOMIC DNA]</scope>
    <source>
        <strain evidence="3 4">NRBC 100945</strain>
    </source>
</reference>
<organism evidence="3 4">
    <name type="scientific">Tolypocladium paradoxum</name>
    <dbReference type="NCBI Taxonomy" id="94208"/>
    <lineage>
        <taxon>Eukaryota</taxon>
        <taxon>Fungi</taxon>
        <taxon>Dikarya</taxon>
        <taxon>Ascomycota</taxon>
        <taxon>Pezizomycotina</taxon>
        <taxon>Sordariomycetes</taxon>
        <taxon>Hypocreomycetidae</taxon>
        <taxon>Hypocreales</taxon>
        <taxon>Ophiocordycipitaceae</taxon>
        <taxon>Tolypocladium</taxon>
    </lineage>
</organism>
<dbReference type="SUPFAM" id="SSF53067">
    <property type="entry name" value="Actin-like ATPase domain"/>
    <property type="match status" value="2"/>
</dbReference>
<keyword evidence="2" id="KW-0067">ATP-binding</keyword>
<dbReference type="PANTHER" id="PTHR14187:SF82">
    <property type="entry name" value="FAMILY CHAPERONE, PUTATIVE (AFU_ORTHOLOGUE AFUA_7G08575)-RELATED"/>
    <property type="match status" value="1"/>
</dbReference>
<dbReference type="EMBL" id="PKSG01000090">
    <property type="protein sequence ID" value="POR38889.1"/>
    <property type="molecule type" value="Genomic_DNA"/>
</dbReference>
<dbReference type="InterPro" id="IPR013126">
    <property type="entry name" value="Hsp_70_fam"/>
</dbReference>
<protein>
    <submittedName>
        <fullName evidence="3">Heat shock 70 kDa protein 12A</fullName>
    </submittedName>
</protein>
<accession>A0A2S4L8Z6</accession>
<keyword evidence="1" id="KW-0547">Nucleotide-binding</keyword>
<dbReference type="Gene3D" id="3.30.420.40">
    <property type="match status" value="2"/>
</dbReference>
<evidence type="ECO:0000313" key="4">
    <source>
        <dbReference type="Proteomes" id="UP000237481"/>
    </source>
</evidence>
<dbReference type="GO" id="GO:0005524">
    <property type="term" value="F:ATP binding"/>
    <property type="evidence" value="ECO:0007669"/>
    <property type="project" value="UniProtKB-KW"/>
</dbReference>
<dbReference type="PANTHER" id="PTHR14187">
    <property type="entry name" value="ALPHA KINASE/ELONGATION FACTOR 2 KINASE"/>
    <property type="match status" value="1"/>
</dbReference>
<proteinExistence type="predicted"/>
<dbReference type="Pfam" id="PF00012">
    <property type="entry name" value="HSP70"/>
    <property type="match status" value="1"/>
</dbReference>
<dbReference type="CDD" id="cd10170">
    <property type="entry name" value="ASKHA_NBD_HSP70"/>
    <property type="match status" value="1"/>
</dbReference>
<dbReference type="InterPro" id="IPR043129">
    <property type="entry name" value="ATPase_NBD"/>
</dbReference>
<dbReference type="Proteomes" id="UP000237481">
    <property type="component" value="Unassembled WGS sequence"/>
</dbReference>
<dbReference type="AlphaFoldDB" id="A0A2S4L8Z6"/>
<keyword evidence="3" id="KW-0346">Stress response</keyword>
<evidence type="ECO:0000256" key="1">
    <source>
        <dbReference type="ARBA" id="ARBA00022741"/>
    </source>
</evidence>
<keyword evidence="4" id="KW-1185">Reference proteome</keyword>
<evidence type="ECO:0000256" key="2">
    <source>
        <dbReference type="ARBA" id="ARBA00022840"/>
    </source>
</evidence>
<evidence type="ECO:0000313" key="3">
    <source>
        <dbReference type="EMBL" id="POR38889.1"/>
    </source>
</evidence>